<dbReference type="Gene3D" id="2.60.40.3960">
    <property type="entry name" value="Velvet domain"/>
    <property type="match status" value="1"/>
</dbReference>
<evidence type="ECO:0000313" key="8">
    <source>
        <dbReference type="Proteomes" id="UP000249464"/>
    </source>
</evidence>
<name>A0A2X0PK01_9BASI</name>
<dbReference type="AlphaFoldDB" id="A0A2X0PK01"/>
<feature type="compositionally biased region" description="Pro residues" evidence="5">
    <location>
        <begin position="62"/>
        <end position="73"/>
    </location>
</feature>
<evidence type="ECO:0000256" key="3">
    <source>
        <dbReference type="ARBA" id="ARBA00023163"/>
    </source>
</evidence>
<sequence>MYSCLVVLQLHKLLWASNRLWYLLVTFATMTGPFHEPRSTSTDTDTVVSSPDITTRELARPPSVPPPTPPPTLAPDEARPSTTTEVDASGDSNMKGPISPQVAASVHGTDGSSPPRLDDSRPAVAPLAVLAEAAWQEGLLNVPSPLANVEESFELKIIQQPGIGAEAGFGKMTLGRLPVVPAPVVQVLAKDTRGRHIDREFPYLFCSCALKAKDGTSPIDSVQASTPFDTALPPIPSTSSAVLPSQIEPEFSALVGNLVSNSQRATNLDGDLGNYFVFEDLAVREKGTYKLEFRLGKIQRPSSPKLASVVSDAFDVVDWRDYPGRPAEILTNLSRHLANQGVPMYIPPLHQLPALPE</sequence>
<accession>A0A2X0PK01</accession>
<protein>
    <submittedName>
        <fullName evidence="7">BQ5605_C021g09326 protein</fullName>
    </submittedName>
</protein>
<feature type="domain" description="Velvet" evidence="6">
    <location>
        <begin position="148"/>
        <end position="347"/>
    </location>
</feature>
<dbReference type="InterPro" id="IPR021740">
    <property type="entry name" value="Velvet"/>
</dbReference>
<dbReference type="PANTHER" id="PTHR33572">
    <property type="entry name" value="SPORE DEVELOPMENT REGULATOR VOSA"/>
    <property type="match status" value="1"/>
</dbReference>
<proteinExistence type="predicted"/>
<dbReference type="EMBL" id="FQNC01000083">
    <property type="protein sequence ID" value="SGZ21046.1"/>
    <property type="molecule type" value="Genomic_DNA"/>
</dbReference>
<organism evidence="7 8">
    <name type="scientific">Microbotryum silenes-dioicae</name>
    <dbReference type="NCBI Taxonomy" id="796604"/>
    <lineage>
        <taxon>Eukaryota</taxon>
        <taxon>Fungi</taxon>
        <taxon>Dikarya</taxon>
        <taxon>Basidiomycota</taxon>
        <taxon>Pucciniomycotina</taxon>
        <taxon>Microbotryomycetes</taxon>
        <taxon>Microbotryales</taxon>
        <taxon>Microbotryaceae</taxon>
        <taxon>Microbotryum</taxon>
    </lineage>
</organism>
<dbReference type="PANTHER" id="PTHR33572:SF15">
    <property type="entry name" value="VELVET DOMAIN-CONTAINING PROTEIN"/>
    <property type="match status" value="1"/>
</dbReference>
<dbReference type="Proteomes" id="UP000249464">
    <property type="component" value="Unassembled WGS sequence"/>
</dbReference>
<keyword evidence="8" id="KW-1185">Reference proteome</keyword>
<dbReference type="GO" id="GO:0005634">
    <property type="term" value="C:nucleus"/>
    <property type="evidence" value="ECO:0007669"/>
    <property type="project" value="UniProtKB-SubCell"/>
</dbReference>
<dbReference type="InterPro" id="IPR038491">
    <property type="entry name" value="Velvet_dom_sf"/>
</dbReference>
<evidence type="ECO:0000313" key="7">
    <source>
        <dbReference type="EMBL" id="SGZ21046.1"/>
    </source>
</evidence>
<evidence type="ECO:0000256" key="2">
    <source>
        <dbReference type="ARBA" id="ARBA00023015"/>
    </source>
</evidence>
<reference evidence="7 8" key="1">
    <citation type="submission" date="2016-11" db="EMBL/GenBank/DDBJ databases">
        <authorList>
            <person name="Jaros S."/>
            <person name="Januszkiewicz K."/>
            <person name="Wedrychowicz H."/>
        </authorList>
    </citation>
    <scope>NUCLEOTIDE SEQUENCE [LARGE SCALE GENOMIC DNA]</scope>
</reference>
<evidence type="ECO:0000256" key="1">
    <source>
        <dbReference type="ARBA" id="ARBA00004123"/>
    </source>
</evidence>
<feature type="compositionally biased region" description="Low complexity" evidence="5">
    <location>
        <begin position="39"/>
        <end position="50"/>
    </location>
</feature>
<keyword evidence="2" id="KW-0805">Transcription regulation</keyword>
<dbReference type="Pfam" id="PF11754">
    <property type="entry name" value="Velvet"/>
    <property type="match status" value="1"/>
</dbReference>
<feature type="compositionally biased region" description="Polar residues" evidence="5">
    <location>
        <begin position="80"/>
        <end position="92"/>
    </location>
</feature>
<dbReference type="STRING" id="796604.A0A2X0PK01"/>
<dbReference type="InterPro" id="IPR037525">
    <property type="entry name" value="Velvet_dom"/>
</dbReference>
<evidence type="ECO:0000256" key="5">
    <source>
        <dbReference type="SAM" id="MobiDB-lite"/>
    </source>
</evidence>
<feature type="region of interest" description="Disordered" evidence="5">
    <location>
        <begin position="34"/>
        <end position="120"/>
    </location>
</feature>
<keyword evidence="4" id="KW-0539">Nucleus</keyword>
<evidence type="ECO:0000256" key="4">
    <source>
        <dbReference type="ARBA" id="ARBA00023242"/>
    </source>
</evidence>
<evidence type="ECO:0000259" key="6">
    <source>
        <dbReference type="PROSITE" id="PS51821"/>
    </source>
</evidence>
<dbReference type="PROSITE" id="PS51821">
    <property type="entry name" value="VELVET"/>
    <property type="match status" value="1"/>
</dbReference>
<gene>
    <name evidence="7" type="primary">BQ5605_C021g09326</name>
    <name evidence="7" type="ORF">BQ5605_C021G09326</name>
</gene>
<comment type="subcellular location">
    <subcellularLocation>
        <location evidence="1">Nucleus</location>
    </subcellularLocation>
</comment>
<keyword evidence="3" id="KW-0804">Transcription</keyword>